<dbReference type="AlphaFoldDB" id="A0A6V6YP15"/>
<dbReference type="Proteomes" id="UP000530060">
    <property type="component" value="Unassembled WGS sequence"/>
</dbReference>
<evidence type="ECO:0000259" key="2">
    <source>
        <dbReference type="Pfam" id="PF12146"/>
    </source>
</evidence>
<dbReference type="EMBL" id="CAIJDP010000044">
    <property type="protein sequence ID" value="CAD0000482.1"/>
    <property type="molecule type" value="Genomic_DNA"/>
</dbReference>
<protein>
    <recommendedName>
        <fullName evidence="2">Serine aminopeptidase S33 domain-containing protein</fullName>
    </recommendedName>
</protein>
<proteinExistence type="predicted"/>
<keyword evidence="1" id="KW-0732">Signal</keyword>
<evidence type="ECO:0000313" key="3">
    <source>
        <dbReference type="EMBL" id="CAD0000482.1"/>
    </source>
</evidence>
<dbReference type="InterPro" id="IPR022742">
    <property type="entry name" value="Hydrolase_4"/>
</dbReference>
<sequence length="474" mass="54235">MKTLIKKNKKENLNLLVFLSFLMMMTSQFSFSQTIWQGQHHSYRVILSGDLAKYKTDSLSVKIPELEIDKKVVTTVKGDSISFKNEMYGFSFKGKYNEDKSAISGIFNYYSIPNTAVVLKKEKEIQPLYFSQHPKKPYPYQVIDMTFLGKKTKLTYGGTLTIPQGKKKYPLAILISGTGQHERNYTYAGRQFFTVLTDELARKGIASLRVDDRGIGKTSGNFKESTTGDFADDIEEQIAYLKTDKNIDASHIGLIGHSEGGMIASIVSSGNKDVKFMISLSGVGVSGLEMLNLQNTAILKSYNFSDKVVAKHMEMYNIMFKVVYDTKDGESAQPAMEVKLKEWMQKQDSTTLKEIHLWDGRDKDFLYRYGKDADRKWYRYSIHYNPENYLPKITIPVMVANGDKDISVPYEENINSFKKYLKTKDLTAKIYPGLNHMYQHCKTCTQSEVKELDEVFAPEVLDDISKWILARYKK</sequence>
<accession>A0A6V6YP15</accession>
<dbReference type="Pfam" id="PF12146">
    <property type="entry name" value="Hydrolase_4"/>
    <property type="match status" value="1"/>
</dbReference>
<organism evidence="3 4">
    <name type="scientific">Flavobacterium salmonis</name>
    <dbReference type="NCBI Taxonomy" id="2654844"/>
    <lineage>
        <taxon>Bacteria</taxon>
        <taxon>Pseudomonadati</taxon>
        <taxon>Bacteroidota</taxon>
        <taxon>Flavobacteriia</taxon>
        <taxon>Flavobacteriales</taxon>
        <taxon>Flavobacteriaceae</taxon>
        <taxon>Flavobacterium</taxon>
    </lineage>
</organism>
<feature type="signal peptide" evidence="1">
    <location>
        <begin position="1"/>
        <end position="32"/>
    </location>
</feature>
<dbReference type="RefSeq" id="WP_180907481.1">
    <property type="nucleotide sequence ID" value="NZ_CAIJDP010000044.1"/>
</dbReference>
<dbReference type="SUPFAM" id="SSF53474">
    <property type="entry name" value="alpha/beta-Hydrolases"/>
    <property type="match status" value="1"/>
</dbReference>
<feature type="domain" description="Serine aminopeptidase S33" evidence="2">
    <location>
        <begin position="193"/>
        <end position="281"/>
    </location>
</feature>
<dbReference type="Gene3D" id="3.40.50.1820">
    <property type="entry name" value="alpha/beta hydrolase"/>
    <property type="match status" value="1"/>
</dbReference>
<dbReference type="PANTHER" id="PTHR43265">
    <property type="entry name" value="ESTERASE ESTD"/>
    <property type="match status" value="1"/>
</dbReference>
<evidence type="ECO:0000313" key="4">
    <source>
        <dbReference type="Proteomes" id="UP000530060"/>
    </source>
</evidence>
<comment type="caution">
    <text evidence="3">The sequence shown here is derived from an EMBL/GenBank/DDBJ whole genome shotgun (WGS) entry which is preliminary data.</text>
</comment>
<dbReference type="InterPro" id="IPR029058">
    <property type="entry name" value="AB_hydrolase_fold"/>
</dbReference>
<dbReference type="GO" id="GO:0052689">
    <property type="term" value="F:carboxylic ester hydrolase activity"/>
    <property type="evidence" value="ECO:0007669"/>
    <property type="project" value="TreeGrafter"/>
</dbReference>
<dbReference type="PANTHER" id="PTHR43265:SF1">
    <property type="entry name" value="ESTERASE ESTD"/>
    <property type="match status" value="1"/>
</dbReference>
<name>A0A6V6YP15_9FLAO</name>
<feature type="chain" id="PRO_5028241258" description="Serine aminopeptidase S33 domain-containing protein" evidence="1">
    <location>
        <begin position="33"/>
        <end position="474"/>
    </location>
</feature>
<keyword evidence="4" id="KW-1185">Reference proteome</keyword>
<evidence type="ECO:0000256" key="1">
    <source>
        <dbReference type="SAM" id="SignalP"/>
    </source>
</evidence>
<reference evidence="3 4" key="1">
    <citation type="submission" date="2020-06" db="EMBL/GenBank/DDBJ databases">
        <authorList>
            <person name="Criscuolo A."/>
        </authorList>
    </citation>
    <scope>NUCLEOTIDE SEQUENCE [LARGE SCALE GENOMIC DNA]</scope>
    <source>
        <strain evidence="4">CIP 111411</strain>
    </source>
</reference>
<gene>
    <name evidence="3" type="ORF">FLAT13_00043</name>
</gene>
<dbReference type="InterPro" id="IPR053145">
    <property type="entry name" value="AB_hydrolase_Est10"/>
</dbReference>